<gene>
    <name evidence="6" type="ORF">FAZ98_28265</name>
</gene>
<evidence type="ECO:0000313" key="7">
    <source>
        <dbReference type="Proteomes" id="UP000433577"/>
    </source>
</evidence>
<dbReference type="GO" id="GO:0022857">
    <property type="term" value="F:transmembrane transporter activity"/>
    <property type="evidence" value="ECO:0007669"/>
    <property type="project" value="InterPro"/>
</dbReference>
<dbReference type="InterPro" id="IPR020846">
    <property type="entry name" value="MFS_dom"/>
</dbReference>
<reference evidence="6 7" key="1">
    <citation type="submission" date="2019-12" db="EMBL/GenBank/DDBJ databases">
        <title>Paraburkholderia acidiphila 7Q-K02 sp. nov and Paraburkholderia acidisoli DHF22 sp. nov., two strains isolated from forest soil.</title>
        <authorList>
            <person name="Gao Z."/>
            <person name="Qiu L."/>
        </authorList>
    </citation>
    <scope>NUCLEOTIDE SEQUENCE [LARGE SCALE GENOMIC DNA]</scope>
    <source>
        <strain evidence="6 7">DHF22</strain>
    </source>
</reference>
<evidence type="ECO:0000256" key="4">
    <source>
        <dbReference type="SAM" id="Phobius"/>
    </source>
</evidence>
<feature type="transmembrane region" description="Helical" evidence="4">
    <location>
        <begin position="379"/>
        <end position="398"/>
    </location>
</feature>
<dbReference type="PROSITE" id="PS50850">
    <property type="entry name" value="MFS"/>
    <property type="match status" value="1"/>
</dbReference>
<feature type="transmembrane region" description="Helical" evidence="4">
    <location>
        <begin position="170"/>
        <end position="191"/>
    </location>
</feature>
<keyword evidence="7" id="KW-1185">Reference proteome</keyword>
<dbReference type="PANTHER" id="PTHR11360">
    <property type="entry name" value="MONOCARBOXYLATE TRANSPORTER"/>
    <property type="match status" value="1"/>
</dbReference>
<dbReference type="OrthoDB" id="3573349at2"/>
<feature type="transmembrane region" description="Helical" evidence="4">
    <location>
        <begin position="262"/>
        <end position="281"/>
    </location>
</feature>
<dbReference type="SUPFAM" id="SSF103473">
    <property type="entry name" value="MFS general substrate transporter"/>
    <property type="match status" value="1"/>
</dbReference>
<evidence type="ECO:0000259" key="5">
    <source>
        <dbReference type="PROSITE" id="PS50850"/>
    </source>
</evidence>
<feature type="transmembrane region" description="Helical" evidence="4">
    <location>
        <begin position="314"/>
        <end position="336"/>
    </location>
</feature>
<feature type="transmembrane region" description="Helical" evidence="4">
    <location>
        <begin position="348"/>
        <end position="367"/>
    </location>
</feature>
<dbReference type="EMBL" id="CP046915">
    <property type="protein sequence ID" value="QGZ65637.1"/>
    <property type="molecule type" value="Genomic_DNA"/>
</dbReference>
<dbReference type="Proteomes" id="UP000433577">
    <property type="component" value="Chromosome 3"/>
</dbReference>
<dbReference type="RefSeq" id="WP_158956277.1">
    <property type="nucleotide sequence ID" value="NZ_CP046915.1"/>
</dbReference>
<feature type="transmembrane region" description="Helical" evidence="4">
    <location>
        <begin position="51"/>
        <end position="69"/>
    </location>
</feature>
<dbReference type="AlphaFoldDB" id="A0A7Z2GPM6"/>
<dbReference type="Gene3D" id="1.20.1250.20">
    <property type="entry name" value="MFS general substrate transporter like domains"/>
    <property type="match status" value="2"/>
</dbReference>
<organism evidence="6 7">
    <name type="scientific">Paraburkholderia acidisoli</name>
    <dbReference type="NCBI Taxonomy" id="2571748"/>
    <lineage>
        <taxon>Bacteria</taxon>
        <taxon>Pseudomonadati</taxon>
        <taxon>Pseudomonadota</taxon>
        <taxon>Betaproteobacteria</taxon>
        <taxon>Burkholderiales</taxon>
        <taxon>Burkholderiaceae</taxon>
        <taxon>Paraburkholderia</taxon>
    </lineage>
</organism>
<dbReference type="InterPro" id="IPR050327">
    <property type="entry name" value="Proton-linked_MCT"/>
</dbReference>
<keyword evidence="1 4" id="KW-0812">Transmembrane</keyword>
<feature type="domain" description="Major facilitator superfamily (MFS) profile" evidence="5">
    <location>
        <begin position="12"/>
        <end position="403"/>
    </location>
</feature>
<feature type="transmembrane region" description="Helical" evidence="4">
    <location>
        <begin position="104"/>
        <end position="126"/>
    </location>
</feature>
<sequence>MAGWGEFKRGWRLILAATVGIGTGLTTMVFYTMGVFVPSLTKTFGWSDSQVMVAITIVLLGSSVVGPYVGALTDRIGARRVALGSVIGMGCAWALLALNTGSIAIFYATFTILTLCGAGTLPVTWTKSVIANFSERRGLALGICLIGTGLFGALIKLYAFYVMSAIGWRLAYVCIGAFVLCVTLPITFFFFREPRRALDTSAQAPGIAPEAGLGLREALRTRAFWILSASFFLLSLAISGIAPNLERFLTTSGFDLATAVRIAAWYGIGIVVGRLITGFCLDRMWAPGVVFLLMIPTMITFIVLAGGVSSVPVAMLMVFLVGSASGVEYDALAYLVSRYFGMRAYSAVYGSIFIGFAFGAGFGPVTFSKTFALTHSYHTLLFATAAVVLVGSGMLLTLGRYPRFDAARPGVAHPKAGSAWGVSSQENA</sequence>
<dbReference type="KEGG" id="pacs:FAZ98_28265"/>
<dbReference type="InterPro" id="IPR011701">
    <property type="entry name" value="MFS"/>
</dbReference>
<keyword evidence="2 4" id="KW-1133">Transmembrane helix</keyword>
<keyword evidence="3 4" id="KW-0472">Membrane</keyword>
<dbReference type="Pfam" id="PF07690">
    <property type="entry name" value="MFS_1"/>
    <property type="match status" value="1"/>
</dbReference>
<feature type="transmembrane region" description="Helical" evidence="4">
    <location>
        <begin position="223"/>
        <end position="242"/>
    </location>
</feature>
<feature type="transmembrane region" description="Helical" evidence="4">
    <location>
        <begin position="288"/>
        <end position="308"/>
    </location>
</feature>
<evidence type="ECO:0000313" key="6">
    <source>
        <dbReference type="EMBL" id="QGZ65637.1"/>
    </source>
</evidence>
<evidence type="ECO:0000256" key="2">
    <source>
        <dbReference type="ARBA" id="ARBA00022989"/>
    </source>
</evidence>
<feature type="transmembrane region" description="Helical" evidence="4">
    <location>
        <begin position="81"/>
        <end position="98"/>
    </location>
</feature>
<evidence type="ECO:0000256" key="3">
    <source>
        <dbReference type="ARBA" id="ARBA00023136"/>
    </source>
</evidence>
<accession>A0A7Z2GPM6</accession>
<protein>
    <submittedName>
        <fullName evidence="6">MFS transporter</fullName>
    </submittedName>
</protein>
<feature type="transmembrane region" description="Helical" evidence="4">
    <location>
        <begin position="138"/>
        <end position="158"/>
    </location>
</feature>
<feature type="transmembrane region" description="Helical" evidence="4">
    <location>
        <begin position="12"/>
        <end position="31"/>
    </location>
</feature>
<evidence type="ECO:0000256" key="1">
    <source>
        <dbReference type="ARBA" id="ARBA00022692"/>
    </source>
</evidence>
<proteinExistence type="predicted"/>
<dbReference type="InterPro" id="IPR036259">
    <property type="entry name" value="MFS_trans_sf"/>
</dbReference>
<name>A0A7Z2GPM6_9BURK</name>